<accession>A0A6A6EVF9</accession>
<feature type="compositionally biased region" description="Basic and acidic residues" evidence="1">
    <location>
        <begin position="398"/>
        <end position="409"/>
    </location>
</feature>
<dbReference type="Proteomes" id="UP000800200">
    <property type="component" value="Unassembled WGS sequence"/>
</dbReference>
<sequence length="471" mass="53023">MSNRSLSTQKDKRKGRRKAAPQDISPEDIPKDKHKLQALAKTCILDALSNGGTLRDTKDIRRILRGRAEAFGLAQDHFAYLDGEDLCDLYMEIMRPPPSPVNGAHPTINTNIKFGQPTPSTSECDGQSEGRAEQMQQNHDDPSQDDDLPIVPAEGDEAQQFDMAFYHTVHSGFEPVTAARCKNKRSYMSVNIAKRYNLRPDRTSDQSIRLTWKELDPARQKPKSQSTRFWLIDDESIEHDIAIGAEYDKMDEPEEQCEHSDDSEGHLARDDSSEAENEDDELAAAHSDEDDVEDDSSEEESDEEEADDDEEEEEEVEEVDQRLEGSHMQLSTTKRRPSSLMSGSPPDTQPLKKAIRNEGYDHVAKILVHMVKNFDRVEEEPEPELLPVSKAKKRTKTKKAETGPSEVKRSLKQSDAPKWKKSGPELNISRAKKKYITTETESPRKQTKPSRPTKAVGTVTQSATRKSKGVG</sequence>
<evidence type="ECO:0000313" key="3">
    <source>
        <dbReference type="Proteomes" id="UP000800200"/>
    </source>
</evidence>
<feature type="region of interest" description="Disordered" evidence="1">
    <location>
        <begin position="252"/>
        <end position="356"/>
    </location>
</feature>
<reference evidence="2" key="1">
    <citation type="journal article" date="2020" name="Stud. Mycol.">
        <title>101 Dothideomycetes genomes: a test case for predicting lifestyles and emergence of pathogens.</title>
        <authorList>
            <person name="Haridas S."/>
            <person name="Albert R."/>
            <person name="Binder M."/>
            <person name="Bloem J."/>
            <person name="Labutti K."/>
            <person name="Salamov A."/>
            <person name="Andreopoulos B."/>
            <person name="Baker S."/>
            <person name="Barry K."/>
            <person name="Bills G."/>
            <person name="Bluhm B."/>
            <person name="Cannon C."/>
            <person name="Castanera R."/>
            <person name="Culley D."/>
            <person name="Daum C."/>
            <person name="Ezra D."/>
            <person name="Gonzalez J."/>
            <person name="Henrissat B."/>
            <person name="Kuo A."/>
            <person name="Liang C."/>
            <person name="Lipzen A."/>
            <person name="Lutzoni F."/>
            <person name="Magnuson J."/>
            <person name="Mondo S."/>
            <person name="Nolan M."/>
            <person name="Ohm R."/>
            <person name="Pangilinan J."/>
            <person name="Park H.-J."/>
            <person name="Ramirez L."/>
            <person name="Alfaro M."/>
            <person name="Sun H."/>
            <person name="Tritt A."/>
            <person name="Yoshinaga Y."/>
            <person name="Zwiers L.-H."/>
            <person name="Turgeon B."/>
            <person name="Goodwin S."/>
            <person name="Spatafora J."/>
            <person name="Crous P."/>
            <person name="Grigoriev I."/>
        </authorList>
    </citation>
    <scope>NUCLEOTIDE SEQUENCE</scope>
    <source>
        <strain evidence="2">CBS 207.26</strain>
    </source>
</reference>
<feature type="region of interest" description="Disordered" evidence="1">
    <location>
        <begin position="1"/>
        <end position="32"/>
    </location>
</feature>
<dbReference type="EMBL" id="ML994610">
    <property type="protein sequence ID" value="KAF2195544.1"/>
    <property type="molecule type" value="Genomic_DNA"/>
</dbReference>
<evidence type="ECO:0000313" key="2">
    <source>
        <dbReference type="EMBL" id="KAF2195544.1"/>
    </source>
</evidence>
<gene>
    <name evidence="2" type="ORF">K469DRAFT_14551</name>
</gene>
<feature type="region of interest" description="Disordered" evidence="1">
    <location>
        <begin position="105"/>
        <end position="151"/>
    </location>
</feature>
<name>A0A6A6EVF9_9PEZI</name>
<feature type="compositionally biased region" description="Polar residues" evidence="1">
    <location>
        <begin position="107"/>
        <end position="125"/>
    </location>
</feature>
<protein>
    <submittedName>
        <fullName evidence="2">Uncharacterized protein</fullName>
    </submittedName>
</protein>
<feature type="compositionally biased region" description="Acidic residues" evidence="1">
    <location>
        <begin position="273"/>
        <end position="318"/>
    </location>
</feature>
<keyword evidence="3" id="KW-1185">Reference proteome</keyword>
<organism evidence="2 3">
    <name type="scientific">Zopfia rhizophila CBS 207.26</name>
    <dbReference type="NCBI Taxonomy" id="1314779"/>
    <lineage>
        <taxon>Eukaryota</taxon>
        <taxon>Fungi</taxon>
        <taxon>Dikarya</taxon>
        <taxon>Ascomycota</taxon>
        <taxon>Pezizomycotina</taxon>
        <taxon>Dothideomycetes</taxon>
        <taxon>Dothideomycetes incertae sedis</taxon>
        <taxon>Zopfiaceae</taxon>
        <taxon>Zopfia</taxon>
    </lineage>
</organism>
<evidence type="ECO:0000256" key="1">
    <source>
        <dbReference type="SAM" id="MobiDB-lite"/>
    </source>
</evidence>
<feature type="compositionally biased region" description="Basic and acidic residues" evidence="1">
    <location>
        <begin position="128"/>
        <end position="142"/>
    </location>
</feature>
<dbReference type="AlphaFoldDB" id="A0A6A6EVF9"/>
<feature type="region of interest" description="Disordered" evidence="1">
    <location>
        <begin position="376"/>
        <end position="471"/>
    </location>
</feature>
<proteinExistence type="predicted"/>
<dbReference type="OrthoDB" id="3799378at2759"/>
<feature type="compositionally biased region" description="Basic and acidic residues" evidence="1">
    <location>
        <begin position="252"/>
        <end position="272"/>
    </location>
</feature>